<keyword evidence="2" id="KW-1185">Reference proteome</keyword>
<proteinExistence type="predicted"/>
<organism evidence="1 2">
    <name type="scientific">Daedalea quercina L-15889</name>
    <dbReference type="NCBI Taxonomy" id="1314783"/>
    <lineage>
        <taxon>Eukaryota</taxon>
        <taxon>Fungi</taxon>
        <taxon>Dikarya</taxon>
        <taxon>Basidiomycota</taxon>
        <taxon>Agaricomycotina</taxon>
        <taxon>Agaricomycetes</taxon>
        <taxon>Polyporales</taxon>
        <taxon>Fomitopsis</taxon>
    </lineage>
</organism>
<gene>
    <name evidence="1" type="ORF">DAEQUDRAFT_731795</name>
</gene>
<dbReference type="Pfam" id="PF20174">
    <property type="entry name" value="DUF6540"/>
    <property type="match status" value="1"/>
</dbReference>
<sequence length="145" mass="16087">MSTLCLLGFYQSPLFPSGTAHWGLYLYSPGERSGTLYHVSKESIVGATKYDRQRFTPTISQSLRQSVEVASGLALDEGTLNLVCARLAHNRPFDLVVNNCQRYCTEVLVELVRNGTLTQAQFDALSRKGFTPLIGQMQGQGRLAW</sequence>
<dbReference type="AlphaFoldDB" id="A0A165LZY8"/>
<evidence type="ECO:0000313" key="2">
    <source>
        <dbReference type="Proteomes" id="UP000076727"/>
    </source>
</evidence>
<protein>
    <recommendedName>
        <fullName evidence="3">PPPDE domain-containing protein</fullName>
    </recommendedName>
</protein>
<reference evidence="1 2" key="1">
    <citation type="journal article" date="2016" name="Mol. Biol. Evol.">
        <title>Comparative Genomics of Early-Diverging Mushroom-Forming Fungi Provides Insights into the Origins of Lignocellulose Decay Capabilities.</title>
        <authorList>
            <person name="Nagy L.G."/>
            <person name="Riley R."/>
            <person name="Tritt A."/>
            <person name="Adam C."/>
            <person name="Daum C."/>
            <person name="Floudas D."/>
            <person name="Sun H."/>
            <person name="Yadav J.S."/>
            <person name="Pangilinan J."/>
            <person name="Larsson K.H."/>
            <person name="Matsuura K."/>
            <person name="Barry K."/>
            <person name="Labutti K."/>
            <person name="Kuo R."/>
            <person name="Ohm R.A."/>
            <person name="Bhattacharya S.S."/>
            <person name="Shirouzu T."/>
            <person name="Yoshinaga Y."/>
            <person name="Martin F.M."/>
            <person name="Grigoriev I.V."/>
            <person name="Hibbett D.S."/>
        </authorList>
    </citation>
    <scope>NUCLEOTIDE SEQUENCE [LARGE SCALE GENOMIC DNA]</scope>
    <source>
        <strain evidence="1 2">L-15889</strain>
    </source>
</reference>
<dbReference type="OrthoDB" id="2798106at2759"/>
<name>A0A165LZY8_9APHY</name>
<accession>A0A165LZY8</accession>
<evidence type="ECO:0008006" key="3">
    <source>
        <dbReference type="Google" id="ProtNLM"/>
    </source>
</evidence>
<dbReference type="EMBL" id="KV429112">
    <property type="protein sequence ID" value="KZT65065.1"/>
    <property type="molecule type" value="Genomic_DNA"/>
</dbReference>
<dbReference type="Proteomes" id="UP000076727">
    <property type="component" value="Unassembled WGS sequence"/>
</dbReference>
<evidence type="ECO:0000313" key="1">
    <source>
        <dbReference type="EMBL" id="KZT65065.1"/>
    </source>
</evidence>
<dbReference type="InterPro" id="IPR046670">
    <property type="entry name" value="DUF6540"/>
</dbReference>